<organism evidence="1 2">
    <name type="scientific">Acidilutibacter cellobiosedens</name>
    <dbReference type="NCBI Taxonomy" id="2507161"/>
    <lineage>
        <taxon>Bacteria</taxon>
        <taxon>Bacillati</taxon>
        <taxon>Bacillota</taxon>
        <taxon>Tissierellia</taxon>
        <taxon>Tissierellales</taxon>
        <taxon>Acidilutibacteraceae</taxon>
        <taxon>Acidilutibacter</taxon>
    </lineage>
</organism>
<proteinExistence type="predicted"/>
<dbReference type="GO" id="GO:0004519">
    <property type="term" value="F:endonuclease activity"/>
    <property type="evidence" value="ECO:0007669"/>
    <property type="project" value="UniProtKB-KW"/>
</dbReference>
<dbReference type="OrthoDB" id="9811611at2"/>
<name>A0A410QHJ3_9FIRM</name>
<dbReference type="KEGG" id="spoa:EQM13_10210"/>
<evidence type="ECO:0000313" key="1">
    <source>
        <dbReference type="EMBL" id="QAT63433.1"/>
    </source>
</evidence>
<dbReference type="AlphaFoldDB" id="A0A410QHJ3"/>
<keyword evidence="1" id="KW-0255">Endonuclease</keyword>
<sequence length="38" mass="4258">MFEAIKHNQQGNAFLAITRDTLLPRLMSGKIDVSNVDI</sequence>
<evidence type="ECO:0000313" key="2">
    <source>
        <dbReference type="Proteomes" id="UP000287969"/>
    </source>
</evidence>
<accession>A0A410QHJ3</accession>
<keyword evidence="1" id="KW-0378">Hydrolase</keyword>
<gene>
    <name evidence="1" type="ORF">EQM13_10210</name>
</gene>
<reference evidence="2" key="1">
    <citation type="submission" date="2019-01" db="EMBL/GenBank/DDBJ databases">
        <title>Draft genomes of a novel of Sporanaerobacter strains.</title>
        <authorList>
            <person name="Ma S."/>
        </authorList>
    </citation>
    <scope>NUCLEOTIDE SEQUENCE [LARGE SCALE GENOMIC DNA]</scope>
    <source>
        <strain evidence="2">NJN-17</strain>
    </source>
</reference>
<dbReference type="Proteomes" id="UP000287969">
    <property type="component" value="Chromosome"/>
</dbReference>
<dbReference type="EMBL" id="CP035282">
    <property type="protein sequence ID" value="QAT63433.1"/>
    <property type="molecule type" value="Genomic_DNA"/>
</dbReference>
<keyword evidence="1" id="KW-0540">Nuclease</keyword>
<protein>
    <submittedName>
        <fullName evidence="1">Restriction endonuclease subunit S</fullName>
    </submittedName>
</protein>
<keyword evidence="2" id="KW-1185">Reference proteome</keyword>